<dbReference type="PANTHER" id="PTHR44329:SF293">
    <property type="entry name" value="MITOGEN-ACTIVATED PROTEIN KINASE KINASE KINASE"/>
    <property type="match status" value="1"/>
</dbReference>
<evidence type="ECO:0000313" key="3">
    <source>
        <dbReference type="EMBL" id="GIZ00411.1"/>
    </source>
</evidence>
<feature type="domain" description="Protein kinase" evidence="2">
    <location>
        <begin position="1"/>
        <end position="72"/>
    </location>
</feature>
<keyword evidence="4" id="KW-1185">Reference proteome</keyword>
<evidence type="ECO:0000313" key="4">
    <source>
        <dbReference type="Proteomes" id="UP001054945"/>
    </source>
</evidence>
<evidence type="ECO:0000256" key="1">
    <source>
        <dbReference type="SAM" id="MobiDB-lite"/>
    </source>
</evidence>
<dbReference type="PROSITE" id="PS50011">
    <property type="entry name" value="PROTEIN_KINASE_DOM"/>
    <property type="match status" value="1"/>
</dbReference>
<dbReference type="SUPFAM" id="SSF56112">
    <property type="entry name" value="Protein kinase-like (PK-like)"/>
    <property type="match status" value="1"/>
</dbReference>
<organism evidence="3 4">
    <name type="scientific">Caerostris extrusa</name>
    <name type="common">Bark spider</name>
    <name type="synonym">Caerostris bankana</name>
    <dbReference type="NCBI Taxonomy" id="172846"/>
    <lineage>
        <taxon>Eukaryota</taxon>
        <taxon>Metazoa</taxon>
        <taxon>Ecdysozoa</taxon>
        <taxon>Arthropoda</taxon>
        <taxon>Chelicerata</taxon>
        <taxon>Arachnida</taxon>
        <taxon>Araneae</taxon>
        <taxon>Araneomorphae</taxon>
        <taxon>Entelegynae</taxon>
        <taxon>Araneoidea</taxon>
        <taxon>Araneidae</taxon>
        <taxon>Caerostris</taxon>
    </lineage>
</organism>
<proteinExistence type="predicted"/>
<dbReference type="AlphaFoldDB" id="A0AAV4Y355"/>
<keyword evidence="3" id="KW-0418">Kinase</keyword>
<dbReference type="GO" id="GO:0005524">
    <property type="term" value="F:ATP binding"/>
    <property type="evidence" value="ECO:0007669"/>
    <property type="project" value="InterPro"/>
</dbReference>
<name>A0AAV4Y355_CAEEX</name>
<dbReference type="InterPro" id="IPR011009">
    <property type="entry name" value="Kinase-like_dom_sf"/>
</dbReference>
<dbReference type="InterPro" id="IPR000719">
    <property type="entry name" value="Prot_kinase_dom"/>
</dbReference>
<keyword evidence="3" id="KW-0808">Transferase</keyword>
<gene>
    <name evidence="3" type="primary">MAP3K9</name>
    <name evidence="3" type="ORF">CEXT_606791</name>
</gene>
<reference evidence="3 4" key="1">
    <citation type="submission" date="2021-06" db="EMBL/GenBank/DDBJ databases">
        <title>Caerostris extrusa draft genome.</title>
        <authorList>
            <person name="Kono N."/>
            <person name="Arakawa K."/>
        </authorList>
    </citation>
    <scope>NUCLEOTIDE SEQUENCE [LARGE SCALE GENOMIC DNA]</scope>
</reference>
<dbReference type="InterPro" id="IPR051681">
    <property type="entry name" value="Ser/Thr_Kinases-Pseudokinases"/>
</dbReference>
<dbReference type="PANTHER" id="PTHR44329">
    <property type="entry name" value="SERINE/THREONINE-PROTEIN KINASE TNNI3K-RELATED"/>
    <property type="match status" value="1"/>
</dbReference>
<dbReference type="EMBL" id="BPLR01001151">
    <property type="protein sequence ID" value="GIZ00411.1"/>
    <property type="molecule type" value="Genomic_DNA"/>
</dbReference>
<comment type="caution">
    <text evidence="3">The sequence shown here is derived from an EMBL/GenBank/DDBJ whole genome shotgun (WGS) entry which is preliminary data.</text>
</comment>
<feature type="region of interest" description="Disordered" evidence="1">
    <location>
        <begin position="52"/>
        <end position="72"/>
    </location>
</feature>
<dbReference type="Gene3D" id="1.10.510.10">
    <property type="entry name" value="Transferase(Phosphotransferase) domain 1"/>
    <property type="match status" value="1"/>
</dbReference>
<feature type="compositionally biased region" description="Basic residues" evidence="1">
    <location>
        <begin position="63"/>
        <end position="72"/>
    </location>
</feature>
<protein>
    <submittedName>
        <fullName evidence="3">Mitogen-activated protein kinase kinase kinase 9</fullName>
    </submittedName>
</protein>
<accession>A0AAV4Y355</accession>
<evidence type="ECO:0000259" key="2">
    <source>
        <dbReference type="PROSITE" id="PS50011"/>
    </source>
</evidence>
<sequence length="72" mass="7802">MEYAKGGSLNRVLSGRKIPPNVLVSWAIQIARGMHYLHSEACISLIHRDLKSSNGSKQLGHSTSKRKVGSSG</sequence>
<dbReference type="GO" id="GO:0004706">
    <property type="term" value="F:JUN kinase kinase kinase activity"/>
    <property type="evidence" value="ECO:0007669"/>
    <property type="project" value="TreeGrafter"/>
</dbReference>
<dbReference type="Pfam" id="PF00069">
    <property type="entry name" value="Pkinase"/>
    <property type="match status" value="1"/>
</dbReference>
<feature type="compositionally biased region" description="Polar residues" evidence="1">
    <location>
        <begin position="52"/>
        <end position="62"/>
    </location>
</feature>
<dbReference type="Proteomes" id="UP001054945">
    <property type="component" value="Unassembled WGS sequence"/>
</dbReference>